<sequence>MDLPPTFLLDFVPSSLLQQLSRTEDQYYNTCLLGAKHMKREREGYDGKVADDEFGLVKEFSL</sequence>
<organism evidence="1 2">
    <name type="scientific">Arabidopsis thaliana</name>
    <name type="common">Mouse-ear cress</name>
    <dbReference type="NCBI Taxonomy" id="3702"/>
    <lineage>
        <taxon>Eukaryota</taxon>
        <taxon>Viridiplantae</taxon>
        <taxon>Streptophyta</taxon>
        <taxon>Embryophyta</taxon>
        <taxon>Tracheophyta</taxon>
        <taxon>Spermatophyta</taxon>
        <taxon>Magnoliopsida</taxon>
        <taxon>eudicotyledons</taxon>
        <taxon>Gunneridae</taxon>
        <taxon>Pentapetalae</taxon>
        <taxon>rosids</taxon>
        <taxon>malvids</taxon>
        <taxon>Brassicales</taxon>
        <taxon>Brassicaceae</taxon>
        <taxon>Camelineae</taxon>
        <taxon>Arabidopsis</taxon>
    </lineage>
</organism>
<evidence type="ECO:0000313" key="1">
    <source>
        <dbReference type="EMBL" id="OAP19749.1"/>
    </source>
</evidence>
<accession>A0A178WNB6</accession>
<comment type="caution">
    <text evidence="1">The sequence shown here is derived from an EMBL/GenBank/DDBJ whole genome shotgun (WGS) entry which is preliminary data.</text>
</comment>
<protein>
    <submittedName>
        <fullName evidence="1">Uncharacterized protein</fullName>
    </submittedName>
</protein>
<evidence type="ECO:0000313" key="2">
    <source>
        <dbReference type="Proteomes" id="UP000078284"/>
    </source>
</evidence>
<dbReference type="EMBL" id="LUHQ01000001">
    <property type="protein sequence ID" value="OAP19749.1"/>
    <property type="molecule type" value="Genomic_DNA"/>
</dbReference>
<dbReference type="AlphaFoldDB" id="A0A178WNB6"/>
<gene>
    <name evidence="1" type="ordered locus">AXX17_At1g58200</name>
</gene>
<dbReference type="Proteomes" id="UP000078284">
    <property type="component" value="Chromosome 1"/>
</dbReference>
<proteinExistence type="predicted"/>
<reference evidence="2" key="1">
    <citation type="journal article" date="2016" name="Proc. Natl. Acad. Sci. U.S.A.">
        <title>Chromosome-level assembly of Arabidopsis thaliana Ler reveals the extent of translocation and inversion polymorphisms.</title>
        <authorList>
            <person name="Zapata L."/>
            <person name="Ding J."/>
            <person name="Willing E.M."/>
            <person name="Hartwig B."/>
            <person name="Bezdan D."/>
            <person name="Jiao W.B."/>
            <person name="Patel V."/>
            <person name="Velikkakam James G."/>
            <person name="Koornneef M."/>
            <person name="Ossowski S."/>
            <person name="Schneeberger K."/>
        </authorList>
    </citation>
    <scope>NUCLEOTIDE SEQUENCE [LARGE SCALE GENOMIC DNA]</scope>
    <source>
        <strain evidence="2">cv. Landsberg erecta</strain>
    </source>
</reference>
<name>A0A178WNB6_ARATH</name>